<comment type="caution">
    <text evidence="1">The sequence shown here is derived from an EMBL/GenBank/DDBJ whole genome shotgun (WGS) entry which is preliminary data.</text>
</comment>
<feature type="non-terminal residue" evidence="1">
    <location>
        <position position="1"/>
    </location>
</feature>
<organism evidence="1">
    <name type="scientific">marine sediment metagenome</name>
    <dbReference type="NCBI Taxonomy" id="412755"/>
    <lineage>
        <taxon>unclassified sequences</taxon>
        <taxon>metagenomes</taxon>
        <taxon>ecological metagenomes</taxon>
    </lineage>
</organism>
<gene>
    <name evidence="1" type="ORF">LCGC14_1591040</name>
</gene>
<dbReference type="AlphaFoldDB" id="A0A0F9KUN3"/>
<evidence type="ECO:0000313" key="1">
    <source>
        <dbReference type="EMBL" id="KKM25828.1"/>
    </source>
</evidence>
<dbReference type="EMBL" id="LAZR01012631">
    <property type="protein sequence ID" value="KKM25828.1"/>
    <property type="molecule type" value="Genomic_DNA"/>
</dbReference>
<name>A0A0F9KUN3_9ZZZZ</name>
<protein>
    <recommendedName>
        <fullName evidence="2">Glycoside hydrolase family 42 N-terminal domain-containing protein</fullName>
    </recommendedName>
</protein>
<accession>A0A0F9KUN3</accession>
<sequence>EGTIDVFVGGEARASHPIRLDVQPFELDGSLCSWGPVTATNGFDLALYQQLAEHHMTCLSWWWDDWGLTITREGDRAGFDPRPLDMLNAVTREAGMRGPWILLLGSMTNGQLERRIAASGLFDVQLRQRPGGSAESPPAVGDLDDQEMNRRYVEVLQALDRRAKEKGYPEIILIVYDEPYKYLLEWHHHRCDLIRRHAPGLKILSTPQTRLEWAKGLMADSDYMVVRGCGDPICELTRQAGKQVLGFGRLTADMDFSCARWSTGLRFAEEQPDIIFLWALNYGGLNPRVPFNDLVTPQNWGFRHRFAWPPTESATLEPSWGHGHRWIETVVWEAQREGAKDYLLLLMLQRELSLSASPEAPAIEEELNAFKHDAARDLTDLDARRAKLLQWYRRLRA</sequence>
<evidence type="ECO:0008006" key="2">
    <source>
        <dbReference type="Google" id="ProtNLM"/>
    </source>
</evidence>
<reference evidence="1" key="1">
    <citation type="journal article" date="2015" name="Nature">
        <title>Complex archaea that bridge the gap between prokaryotes and eukaryotes.</title>
        <authorList>
            <person name="Spang A."/>
            <person name="Saw J.H."/>
            <person name="Jorgensen S.L."/>
            <person name="Zaremba-Niedzwiedzka K."/>
            <person name="Martijn J."/>
            <person name="Lind A.E."/>
            <person name="van Eijk R."/>
            <person name="Schleper C."/>
            <person name="Guy L."/>
            <person name="Ettema T.J."/>
        </authorList>
    </citation>
    <scope>NUCLEOTIDE SEQUENCE</scope>
</reference>
<proteinExistence type="predicted"/>